<evidence type="ECO:0000256" key="1">
    <source>
        <dbReference type="ARBA" id="ARBA00004141"/>
    </source>
</evidence>
<protein>
    <recommendedName>
        <fullName evidence="8">Rhodopsin domain-containing protein</fullName>
    </recommendedName>
</protein>
<keyword evidence="2 7" id="KW-0812">Transmembrane</keyword>
<feature type="transmembrane region" description="Helical" evidence="7">
    <location>
        <begin position="214"/>
        <end position="236"/>
    </location>
</feature>
<comment type="caution">
    <text evidence="9">The sequence shown here is derived from an EMBL/GenBank/DDBJ whole genome shotgun (WGS) entry which is preliminary data.</text>
</comment>
<feature type="transmembrane region" description="Helical" evidence="7">
    <location>
        <begin position="137"/>
        <end position="157"/>
    </location>
</feature>
<keyword evidence="4 7" id="KW-0472">Membrane</keyword>
<dbReference type="EMBL" id="JAQIZZ010000007">
    <property type="protein sequence ID" value="KAJ5532457.1"/>
    <property type="molecule type" value="Genomic_DNA"/>
</dbReference>
<name>A0AAD6GBU3_9EURO</name>
<evidence type="ECO:0000313" key="9">
    <source>
        <dbReference type="EMBL" id="KAJ5532457.1"/>
    </source>
</evidence>
<feature type="region of interest" description="Disordered" evidence="6">
    <location>
        <begin position="285"/>
        <end position="309"/>
    </location>
</feature>
<dbReference type="InterPro" id="IPR049326">
    <property type="entry name" value="Rhodopsin_dom_fungi"/>
</dbReference>
<feature type="transmembrane region" description="Helical" evidence="7">
    <location>
        <begin position="12"/>
        <end position="31"/>
    </location>
</feature>
<keyword evidence="3 7" id="KW-1133">Transmembrane helix</keyword>
<dbReference type="GO" id="GO:0016020">
    <property type="term" value="C:membrane"/>
    <property type="evidence" value="ECO:0007669"/>
    <property type="project" value="UniProtKB-SubCell"/>
</dbReference>
<feature type="transmembrane region" description="Helical" evidence="7">
    <location>
        <begin position="177"/>
        <end position="202"/>
    </location>
</feature>
<evidence type="ECO:0000313" key="10">
    <source>
        <dbReference type="Proteomes" id="UP001220324"/>
    </source>
</evidence>
<evidence type="ECO:0000256" key="4">
    <source>
        <dbReference type="ARBA" id="ARBA00023136"/>
    </source>
</evidence>
<accession>A0AAD6GBU3</accession>
<feature type="transmembrane region" description="Helical" evidence="7">
    <location>
        <begin position="107"/>
        <end position="125"/>
    </location>
</feature>
<keyword evidence="10" id="KW-1185">Reference proteome</keyword>
<evidence type="ECO:0000259" key="8">
    <source>
        <dbReference type="Pfam" id="PF20684"/>
    </source>
</evidence>
<evidence type="ECO:0000256" key="3">
    <source>
        <dbReference type="ARBA" id="ARBA00022989"/>
    </source>
</evidence>
<dbReference type="AlphaFoldDB" id="A0AAD6GBU3"/>
<dbReference type="Proteomes" id="UP001220324">
    <property type="component" value="Unassembled WGS sequence"/>
</dbReference>
<feature type="compositionally biased region" description="Basic and acidic residues" evidence="6">
    <location>
        <begin position="369"/>
        <end position="383"/>
    </location>
</feature>
<evidence type="ECO:0000256" key="7">
    <source>
        <dbReference type="SAM" id="Phobius"/>
    </source>
</evidence>
<comment type="subcellular location">
    <subcellularLocation>
        <location evidence="1">Membrane</location>
        <topology evidence="1">Multi-pass membrane protein</topology>
    </subcellularLocation>
</comment>
<dbReference type="Pfam" id="PF20684">
    <property type="entry name" value="Fung_rhodopsin"/>
    <property type="match status" value="1"/>
</dbReference>
<feature type="transmembrane region" description="Helical" evidence="7">
    <location>
        <begin position="248"/>
        <end position="270"/>
    </location>
</feature>
<gene>
    <name evidence="9" type="ORF">N7494_009009</name>
</gene>
<feature type="compositionally biased region" description="Polar residues" evidence="6">
    <location>
        <begin position="285"/>
        <end position="301"/>
    </location>
</feature>
<evidence type="ECO:0000256" key="6">
    <source>
        <dbReference type="SAM" id="MobiDB-lite"/>
    </source>
</evidence>
<reference evidence="9 10" key="1">
    <citation type="journal article" date="2023" name="IMA Fungus">
        <title>Comparative genomic study of the Penicillium genus elucidates a diverse pangenome and 15 lateral gene transfer events.</title>
        <authorList>
            <person name="Petersen C."/>
            <person name="Sorensen T."/>
            <person name="Nielsen M.R."/>
            <person name="Sondergaard T.E."/>
            <person name="Sorensen J.L."/>
            <person name="Fitzpatrick D.A."/>
            <person name="Frisvad J.C."/>
            <person name="Nielsen K.L."/>
        </authorList>
    </citation>
    <scope>NUCLEOTIDE SEQUENCE [LARGE SCALE GENOMIC DNA]</scope>
    <source>
        <strain evidence="9 10">IBT 35679</strain>
    </source>
</reference>
<feature type="region of interest" description="Disordered" evidence="6">
    <location>
        <begin position="369"/>
        <end position="397"/>
    </location>
</feature>
<organism evidence="9 10">
    <name type="scientific">Penicillium frequentans</name>
    <dbReference type="NCBI Taxonomy" id="3151616"/>
    <lineage>
        <taxon>Eukaryota</taxon>
        <taxon>Fungi</taxon>
        <taxon>Dikarya</taxon>
        <taxon>Ascomycota</taxon>
        <taxon>Pezizomycotina</taxon>
        <taxon>Eurotiomycetes</taxon>
        <taxon>Eurotiomycetidae</taxon>
        <taxon>Eurotiales</taxon>
        <taxon>Aspergillaceae</taxon>
        <taxon>Penicillium</taxon>
    </lineage>
</organism>
<dbReference type="PANTHER" id="PTHR33048">
    <property type="entry name" value="PTH11-LIKE INTEGRAL MEMBRANE PROTEIN (AFU_ORTHOLOGUE AFUA_5G11245)"/>
    <property type="match status" value="1"/>
</dbReference>
<evidence type="ECO:0000256" key="2">
    <source>
        <dbReference type="ARBA" id="ARBA00022692"/>
    </source>
</evidence>
<dbReference type="InterPro" id="IPR052337">
    <property type="entry name" value="SAT4-like"/>
</dbReference>
<feature type="domain" description="Rhodopsin" evidence="8">
    <location>
        <begin position="29"/>
        <end position="272"/>
    </location>
</feature>
<comment type="similarity">
    <text evidence="5">Belongs to the SAT4 family.</text>
</comment>
<proteinExistence type="inferred from homology"/>
<sequence>MGNVSPTPHQLLVEAVVFWSIGVVIYGGRMISRTIANGSIKRLLWDDYVMTATFMIYTTLLVLIQISSRYATNLMDPKDYDQVLSDPQEVRDRIYGSKIVIGLEQCMLFSTWGVKTCMLIFYWRLTQSLRSNLYIKILSIYVALGFVVIMVCYYAVYCRPFSQYWAMPVQNMQCATYQRYSITQAVFNISSDAVMFAIPIPLLVRAQLKKHRKILLLGVMSLGLFTIIAAILNKYFNFASPLTTTYQIWYIREASTAIYVANLMCWWPLLRKIFGLKTFSYNSNRGQRGQGPNIQNKENTGSSQSGSRPSFSIPRALNFAHPIFKKSHKKGHPTRHGESHRFSQEAITHGSNDFMEDLHRVEAHPLEQWNKNDNHFGDIEEPRPMSSESMTTYESTQPKLWHLDQRTKAT</sequence>
<dbReference type="PANTHER" id="PTHR33048:SF110">
    <property type="entry name" value="UBID FAMILY DECARBOXYLASE"/>
    <property type="match status" value="1"/>
</dbReference>
<evidence type="ECO:0000256" key="5">
    <source>
        <dbReference type="ARBA" id="ARBA00038359"/>
    </source>
</evidence>
<feature type="transmembrane region" description="Helical" evidence="7">
    <location>
        <begin position="43"/>
        <end position="66"/>
    </location>
</feature>
<feature type="compositionally biased region" description="Low complexity" evidence="6">
    <location>
        <begin position="385"/>
        <end position="396"/>
    </location>
</feature>